<dbReference type="PANTHER" id="PTHR42693:SF53">
    <property type="entry name" value="ENDO-4-O-SULFATASE"/>
    <property type="match status" value="1"/>
</dbReference>
<evidence type="ECO:0000256" key="1">
    <source>
        <dbReference type="ARBA" id="ARBA00008779"/>
    </source>
</evidence>
<accession>A0ABT8WL06</accession>
<name>A0ABT8WL06_9FLAO</name>
<dbReference type="PROSITE" id="PS00149">
    <property type="entry name" value="SULFATASE_2"/>
    <property type="match status" value="1"/>
</dbReference>
<dbReference type="Proteomes" id="UP001176806">
    <property type="component" value="Unassembled WGS sequence"/>
</dbReference>
<dbReference type="Pfam" id="PF00884">
    <property type="entry name" value="Sulfatase"/>
    <property type="match status" value="1"/>
</dbReference>
<evidence type="ECO:0000256" key="3">
    <source>
        <dbReference type="ARBA" id="ARBA00022801"/>
    </source>
</evidence>
<protein>
    <submittedName>
        <fullName evidence="6">Arylsulfatase</fullName>
    </submittedName>
</protein>
<comment type="similarity">
    <text evidence="1">Belongs to the sulfatase family.</text>
</comment>
<keyword evidence="7" id="KW-1185">Reference proteome</keyword>
<dbReference type="RefSeq" id="WP_303300976.1">
    <property type="nucleotide sequence ID" value="NZ_BAABDA010000051.1"/>
</dbReference>
<evidence type="ECO:0000259" key="5">
    <source>
        <dbReference type="Pfam" id="PF00884"/>
    </source>
</evidence>
<evidence type="ECO:0000313" key="6">
    <source>
        <dbReference type="EMBL" id="MDO5973830.1"/>
    </source>
</evidence>
<dbReference type="EMBL" id="JAUOEL010000002">
    <property type="protein sequence ID" value="MDO5973830.1"/>
    <property type="molecule type" value="Genomic_DNA"/>
</dbReference>
<keyword evidence="4" id="KW-0106">Calcium</keyword>
<organism evidence="6 7">
    <name type="scientific">Flavivirga jejuensis</name>
    <dbReference type="NCBI Taxonomy" id="870487"/>
    <lineage>
        <taxon>Bacteria</taxon>
        <taxon>Pseudomonadati</taxon>
        <taxon>Bacteroidota</taxon>
        <taxon>Flavobacteriia</taxon>
        <taxon>Flavobacteriales</taxon>
        <taxon>Flavobacteriaceae</taxon>
        <taxon>Flavivirga</taxon>
    </lineage>
</organism>
<dbReference type="PANTHER" id="PTHR42693">
    <property type="entry name" value="ARYLSULFATASE FAMILY MEMBER"/>
    <property type="match status" value="1"/>
</dbReference>
<evidence type="ECO:0000256" key="4">
    <source>
        <dbReference type="ARBA" id="ARBA00022837"/>
    </source>
</evidence>
<dbReference type="InterPro" id="IPR050738">
    <property type="entry name" value="Sulfatase"/>
</dbReference>
<dbReference type="CDD" id="cd16143">
    <property type="entry name" value="ARS_like"/>
    <property type="match status" value="1"/>
</dbReference>
<feature type="domain" description="Sulfatase N-terminal" evidence="5">
    <location>
        <begin position="24"/>
        <end position="384"/>
    </location>
</feature>
<dbReference type="InterPro" id="IPR017850">
    <property type="entry name" value="Alkaline_phosphatase_core_sf"/>
</dbReference>
<dbReference type="Gene3D" id="3.30.1120.10">
    <property type="match status" value="1"/>
</dbReference>
<dbReference type="SUPFAM" id="SSF53649">
    <property type="entry name" value="Alkaline phosphatase-like"/>
    <property type="match status" value="1"/>
</dbReference>
<dbReference type="InterPro" id="IPR024607">
    <property type="entry name" value="Sulfatase_CS"/>
</dbReference>
<sequence>MKNCYFKVLTILFVCNAMYAQKQPNIIYILADDLGIGDLSIYNENSKIPTPHLDKMGQEGIKFSDAHTSSAVCTPTRYGILTGRYNWRTPLKEFVTWGNSPSLIQKSRLTVAQMLKDNGYKTASIGKWHLGLNWSMKNNSPEFEHYSGRSDRLSFRDIDYSQSLKFGPLDMGFDYSFMISASLNMPPFVYIENDKATMVPTKKTERNRKEYPFSSWIKGDVADDFKHEQVLPTIVKKSISFINENANKEQPFFMYIPLPSPHNPVLPIAPWKGKSEIKSPYADFVIMIDDLMGTIFETLKEQGIDDNTLIVFTSDNGYATTNDLKTLKKKKHNPSYIYSGYKGSYLEGGHRVPFLVKWPGKIKPNSVSDATICTTDFIATCADIISYDFKANEAEDSFSMLPLLTNEGTYLRNATIHHDKYGVFAIRKGDWKLIVSPNSGIMASGKTKTHKENLPEEILFNLRDDIKEENNVANKFPEKTKELKDLLIKYIREGRSTPGEIQKNDAITNEWPQASFAFKE</sequence>
<dbReference type="Gene3D" id="3.40.720.10">
    <property type="entry name" value="Alkaline Phosphatase, subunit A"/>
    <property type="match status" value="1"/>
</dbReference>
<evidence type="ECO:0000256" key="2">
    <source>
        <dbReference type="ARBA" id="ARBA00022723"/>
    </source>
</evidence>
<comment type="caution">
    <text evidence="6">The sequence shown here is derived from an EMBL/GenBank/DDBJ whole genome shotgun (WGS) entry which is preliminary data.</text>
</comment>
<keyword evidence="2" id="KW-0479">Metal-binding</keyword>
<gene>
    <name evidence="6" type="ORF">Q4Q40_06500</name>
</gene>
<dbReference type="InterPro" id="IPR000917">
    <property type="entry name" value="Sulfatase_N"/>
</dbReference>
<evidence type="ECO:0000313" key="7">
    <source>
        <dbReference type="Proteomes" id="UP001176806"/>
    </source>
</evidence>
<keyword evidence="3" id="KW-0378">Hydrolase</keyword>
<reference evidence="6" key="1">
    <citation type="submission" date="2023-07" db="EMBL/GenBank/DDBJ databases">
        <title>Two novel species in the genus Flavivirga.</title>
        <authorList>
            <person name="Kwon K."/>
        </authorList>
    </citation>
    <scope>NUCLEOTIDE SEQUENCE</scope>
    <source>
        <strain evidence="6">KACC 14158</strain>
    </source>
</reference>
<dbReference type="PROSITE" id="PS00523">
    <property type="entry name" value="SULFATASE_1"/>
    <property type="match status" value="1"/>
</dbReference>
<proteinExistence type="inferred from homology"/>